<evidence type="ECO:0000313" key="2">
    <source>
        <dbReference type="EMBL" id="QCB28614.1"/>
    </source>
</evidence>
<dbReference type="AlphaFoldDB" id="A0A4P7QIB1"/>
<dbReference type="RefSeq" id="WP_136141330.1">
    <property type="nucleotide sequence ID" value="NZ_CP039247.1"/>
</dbReference>
<organism evidence="2 3">
    <name type="scientific">Corynebacterium endometrii</name>
    <dbReference type="NCBI Taxonomy" id="2488819"/>
    <lineage>
        <taxon>Bacteria</taxon>
        <taxon>Bacillati</taxon>
        <taxon>Actinomycetota</taxon>
        <taxon>Actinomycetes</taxon>
        <taxon>Mycobacteriales</taxon>
        <taxon>Corynebacteriaceae</taxon>
        <taxon>Corynebacterium</taxon>
    </lineage>
</organism>
<reference evidence="2 3" key="1">
    <citation type="submission" date="2019-04" db="EMBL/GenBank/DDBJ databases">
        <title>Corynebacterium endometrii sp. nov., isolated from the uterus of a cow with endometritis.</title>
        <authorList>
            <person name="Ballas P."/>
            <person name="Ruckert C."/>
            <person name="Wagener K."/>
            <person name="Drillich M."/>
            <person name="Kaempfer P."/>
            <person name="Busse H.-J."/>
            <person name="Ehling-Schulz M."/>
        </authorList>
    </citation>
    <scope>NUCLEOTIDE SEQUENCE [LARGE SCALE GENOMIC DNA]</scope>
    <source>
        <strain evidence="2 3">LMM-1653</strain>
    </source>
</reference>
<evidence type="ECO:0000259" key="1">
    <source>
        <dbReference type="Pfam" id="PF12697"/>
    </source>
</evidence>
<dbReference type="GO" id="GO:0046464">
    <property type="term" value="P:acylglycerol catabolic process"/>
    <property type="evidence" value="ECO:0007669"/>
    <property type="project" value="TreeGrafter"/>
</dbReference>
<dbReference type="KEGG" id="cee:CENDO_06700"/>
<gene>
    <name evidence="2" type="primary">aiiM</name>
    <name evidence="2" type="ORF">CENDO_06700</name>
</gene>
<dbReference type="GO" id="GO:0047372">
    <property type="term" value="F:monoacylglycerol lipase activity"/>
    <property type="evidence" value="ECO:0007669"/>
    <property type="project" value="TreeGrafter"/>
</dbReference>
<dbReference type="InterPro" id="IPR050266">
    <property type="entry name" value="AB_hydrolase_sf"/>
</dbReference>
<dbReference type="EMBL" id="CP039247">
    <property type="protein sequence ID" value="QCB28614.1"/>
    <property type="molecule type" value="Genomic_DNA"/>
</dbReference>
<accession>A0A4P7QIB1</accession>
<dbReference type="InterPro" id="IPR029058">
    <property type="entry name" value="AB_hydrolase_fold"/>
</dbReference>
<dbReference type="EC" id="3.1.1.81" evidence="2"/>
<dbReference type="SUPFAM" id="SSF53474">
    <property type="entry name" value="alpha/beta-Hydrolases"/>
    <property type="match status" value="1"/>
</dbReference>
<protein>
    <submittedName>
        <fullName evidence="2">N-acyl homoserine lactonase</fullName>
        <ecNumber evidence="2">3.1.1.81</ecNumber>
    </submittedName>
</protein>
<dbReference type="InterPro" id="IPR000073">
    <property type="entry name" value="AB_hydrolase_1"/>
</dbReference>
<keyword evidence="2" id="KW-0378">Hydrolase</keyword>
<name>A0A4P7QIB1_9CORY</name>
<dbReference type="OrthoDB" id="3400345at2"/>
<dbReference type="Proteomes" id="UP000296352">
    <property type="component" value="Chromosome"/>
</dbReference>
<dbReference type="PANTHER" id="PTHR43798:SF5">
    <property type="entry name" value="MONOACYLGLYCEROL LIPASE ABHD6"/>
    <property type="match status" value="1"/>
</dbReference>
<dbReference type="Pfam" id="PF12697">
    <property type="entry name" value="Abhydrolase_6"/>
    <property type="match status" value="1"/>
</dbReference>
<dbReference type="GO" id="GO:0102007">
    <property type="term" value="F:acyl-L-homoserine-lactone lactonohydrolase activity"/>
    <property type="evidence" value="ECO:0007669"/>
    <property type="project" value="UniProtKB-EC"/>
</dbReference>
<proteinExistence type="predicted"/>
<keyword evidence="3" id="KW-1185">Reference proteome</keyword>
<feature type="domain" description="AB hydrolase-1" evidence="1">
    <location>
        <begin position="15"/>
        <end position="243"/>
    </location>
</feature>
<dbReference type="Gene3D" id="3.40.50.1820">
    <property type="entry name" value="alpha/beta hydrolase"/>
    <property type="match status" value="1"/>
</dbReference>
<dbReference type="GO" id="GO:0016020">
    <property type="term" value="C:membrane"/>
    <property type="evidence" value="ECO:0007669"/>
    <property type="project" value="TreeGrafter"/>
</dbReference>
<dbReference type="PRINTS" id="PR00111">
    <property type="entry name" value="ABHYDROLASE"/>
</dbReference>
<evidence type="ECO:0000313" key="3">
    <source>
        <dbReference type="Proteomes" id="UP000296352"/>
    </source>
</evidence>
<sequence>MLHFSVSGQPGKPLVILLHGVSNSGLWWAPLTKRLGAEYLVVAIDALGHGQSRRFTPQELEDPFGATVAEAIATIEFVANAANQVPVLVGHSMGGAVATKIAESRPDLVGAALLADPAWLNDEWKQTFKRNAPEARQRTKDWSQSPAQAIAENAEKRPQWAPVEHVGWLWGQSLVDLELVSTGIVSFSEDWLSVLRRIAVPVLALTSDGEDCIVADSGVRAVQELGNPCVSARLLPGGTHAMVPEFLDDFLGELESMVDAFGSSSRDKTS</sequence>
<dbReference type="PANTHER" id="PTHR43798">
    <property type="entry name" value="MONOACYLGLYCEROL LIPASE"/>
    <property type="match status" value="1"/>
</dbReference>